<dbReference type="RefSeq" id="WP_057631727.1">
    <property type="nucleotide sequence ID" value="NZ_LDJI01000003.1"/>
</dbReference>
<dbReference type="Proteomes" id="UP000050864">
    <property type="component" value="Unassembled WGS sequence"/>
</dbReference>
<dbReference type="InterPro" id="IPR037151">
    <property type="entry name" value="AlkB-like_sf"/>
</dbReference>
<dbReference type="GO" id="GO:0006307">
    <property type="term" value="P:DNA alkylation repair"/>
    <property type="evidence" value="ECO:0007669"/>
    <property type="project" value="TreeGrafter"/>
</dbReference>
<keyword evidence="2" id="KW-0479">Metal-binding</keyword>
<feature type="binding site" evidence="9">
    <location>
        <position position="172"/>
    </location>
    <ligand>
        <name>2-oxoglutarate</name>
        <dbReference type="ChEBI" id="CHEBI:16810"/>
    </ligand>
</feature>
<feature type="binding site" evidence="9">
    <location>
        <position position="190"/>
    </location>
    <ligand>
        <name>2-oxoglutarate</name>
        <dbReference type="ChEBI" id="CHEBI:16810"/>
    </ligand>
</feature>
<dbReference type="STRING" id="405444.ABB26_01105"/>
<feature type="domain" description="Fe2OG dioxygenase" evidence="10">
    <location>
        <begin position="95"/>
        <end position="193"/>
    </location>
</feature>
<dbReference type="FunFam" id="2.60.120.590:FF:000004">
    <property type="entry name" value="DNA oxidative demethylase ALKBH2"/>
    <property type="match status" value="1"/>
</dbReference>
<dbReference type="GO" id="GO:0035516">
    <property type="term" value="F:broad specificity oxidative DNA demethylase activity"/>
    <property type="evidence" value="ECO:0007669"/>
    <property type="project" value="TreeGrafter"/>
</dbReference>
<feature type="binding site" evidence="9">
    <location>
        <position position="102"/>
    </location>
    <ligand>
        <name>2-oxoglutarate</name>
        <dbReference type="ChEBI" id="CHEBI:16810"/>
    </ligand>
</feature>
<evidence type="ECO:0000256" key="6">
    <source>
        <dbReference type="ARBA" id="ARBA00023002"/>
    </source>
</evidence>
<keyword evidence="8" id="KW-0234">DNA repair</keyword>
<dbReference type="Pfam" id="PF13532">
    <property type="entry name" value="2OG-FeII_Oxy_2"/>
    <property type="match status" value="1"/>
</dbReference>
<feature type="binding site" evidence="9">
    <location>
        <position position="184"/>
    </location>
    <ligand>
        <name>2-oxoglutarate</name>
        <dbReference type="ChEBI" id="CHEBI:16810"/>
    </ligand>
</feature>
<feature type="binding site" evidence="9">
    <location>
        <position position="104"/>
    </location>
    <ligand>
        <name>2-oxoglutarate</name>
        <dbReference type="ChEBI" id="CHEBI:16810"/>
    </ligand>
</feature>
<gene>
    <name evidence="11" type="ORF">ABB26_01105</name>
</gene>
<dbReference type="EMBL" id="LDJI01000003">
    <property type="protein sequence ID" value="KRG66267.1"/>
    <property type="molecule type" value="Genomic_DNA"/>
</dbReference>
<feature type="binding site" evidence="9">
    <location>
        <position position="188"/>
    </location>
    <ligand>
        <name>2-oxoglutarate</name>
        <dbReference type="ChEBI" id="CHEBI:16810"/>
    </ligand>
</feature>
<keyword evidence="4" id="KW-0460">Magnesium</keyword>
<evidence type="ECO:0000256" key="1">
    <source>
        <dbReference type="ARBA" id="ARBA00001954"/>
    </source>
</evidence>
<reference evidence="11 12" key="1">
    <citation type="submission" date="2015-05" db="EMBL/GenBank/DDBJ databases">
        <title>Genome sequencing and analysis of members of genus Stenotrophomonas.</title>
        <authorList>
            <person name="Patil P.P."/>
            <person name="Midha S."/>
            <person name="Patil P.B."/>
        </authorList>
    </citation>
    <scope>NUCLEOTIDE SEQUENCE [LARGE SCALE GENOMIC DNA]</scope>
    <source>
        <strain evidence="11 12">DSM 18929</strain>
    </source>
</reference>
<keyword evidence="11" id="KW-0808">Transferase</keyword>
<evidence type="ECO:0000256" key="3">
    <source>
        <dbReference type="ARBA" id="ARBA00022763"/>
    </source>
</evidence>
<dbReference type="AlphaFoldDB" id="A0A0R0CAU4"/>
<keyword evidence="7" id="KW-0408">Iron</keyword>
<comment type="caution">
    <text evidence="11">The sequence shown here is derived from an EMBL/GenBank/DDBJ whole genome shotgun (WGS) entry which is preliminary data.</text>
</comment>
<feature type="binding site" evidence="9">
    <location>
        <position position="117"/>
    </location>
    <ligand>
        <name>substrate</name>
    </ligand>
</feature>
<organism evidence="11 12">
    <name type="scientific">Stenotrophomonas humi</name>
    <dbReference type="NCBI Taxonomy" id="405444"/>
    <lineage>
        <taxon>Bacteria</taxon>
        <taxon>Pseudomonadati</taxon>
        <taxon>Pseudomonadota</taxon>
        <taxon>Gammaproteobacteria</taxon>
        <taxon>Lysobacterales</taxon>
        <taxon>Lysobacteraceae</taxon>
        <taxon>Stenotrophomonas</taxon>
    </lineage>
</organism>
<feature type="binding site" evidence="9">
    <location>
        <begin position="65"/>
        <end position="67"/>
    </location>
    <ligand>
        <name>substrate</name>
    </ligand>
</feature>
<keyword evidence="5" id="KW-0223">Dioxygenase</keyword>
<keyword evidence="3" id="KW-0227">DNA damage</keyword>
<dbReference type="PANTHER" id="PTHR31573:SF1">
    <property type="entry name" value="DNA OXIDATIVE DEMETHYLASE ALKBH2"/>
    <property type="match status" value="1"/>
</dbReference>
<dbReference type="InterPro" id="IPR027450">
    <property type="entry name" value="AlkB-like"/>
</dbReference>
<evidence type="ECO:0000256" key="9">
    <source>
        <dbReference type="PIRSR" id="PIRSR632852-1"/>
    </source>
</evidence>
<dbReference type="InterPro" id="IPR005123">
    <property type="entry name" value="Oxoglu/Fe-dep_dioxygenase_dom"/>
</dbReference>
<dbReference type="Gene3D" id="2.60.120.590">
    <property type="entry name" value="Alpha-ketoglutarate-dependent dioxygenase AlkB-like"/>
    <property type="match status" value="1"/>
</dbReference>
<comment type="cofactor">
    <cofactor evidence="1">
        <name>Fe(2+)</name>
        <dbReference type="ChEBI" id="CHEBI:29033"/>
    </cofactor>
</comment>
<feature type="binding site" evidence="9">
    <location>
        <position position="114"/>
    </location>
    <ligand>
        <name>2-oxoglutarate</name>
        <dbReference type="ChEBI" id="CHEBI:16810"/>
    </ligand>
</feature>
<dbReference type="GO" id="GO:0051747">
    <property type="term" value="F:cytosine C-5 DNA demethylase activity"/>
    <property type="evidence" value="ECO:0007669"/>
    <property type="project" value="TreeGrafter"/>
</dbReference>
<evidence type="ECO:0000256" key="5">
    <source>
        <dbReference type="ARBA" id="ARBA00022964"/>
    </source>
</evidence>
<dbReference type="InterPro" id="IPR032852">
    <property type="entry name" value="ALKBH2"/>
</dbReference>
<dbReference type="PANTHER" id="PTHR31573">
    <property type="entry name" value="ALPHA-KETOGLUTARATE-DEPENDENT DIOXYGENASE ALKB HOMOLOG 2"/>
    <property type="match status" value="1"/>
</dbReference>
<dbReference type="PROSITE" id="PS51471">
    <property type="entry name" value="FE2OG_OXY"/>
    <property type="match status" value="1"/>
</dbReference>
<evidence type="ECO:0000313" key="12">
    <source>
        <dbReference type="Proteomes" id="UP000050864"/>
    </source>
</evidence>
<name>A0A0R0CAU4_9GAMM</name>
<keyword evidence="11" id="KW-0489">Methyltransferase</keyword>
<evidence type="ECO:0000256" key="2">
    <source>
        <dbReference type="ARBA" id="ARBA00022723"/>
    </source>
</evidence>
<keyword evidence="6" id="KW-0560">Oxidoreductase</keyword>
<keyword evidence="12" id="KW-1185">Reference proteome</keyword>
<dbReference type="SUPFAM" id="SSF51197">
    <property type="entry name" value="Clavaminate synthase-like"/>
    <property type="match status" value="1"/>
</dbReference>
<dbReference type="GO" id="GO:0008168">
    <property type="term" value="F:methyltransferase activity"/>
    <property type="evidence" value="ECO:0007669"/>
    <property type="project" value="UniProtKB-KW"/>
</dbReference>
<evidence type="ECO:0000259" key="10">
    <source>
        <dbReference type="PROSITE" id="PS51471"/>
    </source>
</evidence>
<dbReference type="GO" id="GO:0032259">
    <property type="term" value="P:methylation"/>
    <property type="evidence" value="ECO:0007669"/>
    <property type="project" value="UniProtKB-KW"/>
</dbReference>
<evidence type="ECO:0000256" key="4">
    <source>
        <dbReference type="ARBA" id="ARBA00022842"/>
    </source>
</evidence>
<evidence type="ECO:0000313" key="11">
    <source>
        <dbReference type="EMBL" id="KRG66267.1"/>
    </source>
</evidence>
<dbReference type="GO" id="GO:0008198">
    <property type="term" value="F:ferrous iron binding"/>
    <property type="evidence" value="ECO:0007669"/>
    <property type="project" value="TreeGrafter"/>
</dbReference>
<accession>A0A0R0CAU4</accession>
<sequence length="204" mass="23522">MLFPRELPDADIRHLPGWLQPAEADALLHTLGETVPWDVHRIRMFGRWVDSPRLSCWIGDPQAHYRYSGADFVPQPWPPSLLPLRERLQQACAARFNSVLINRYRDGRDGMGWHSDDEPELAERPVIASLSLGAARRFLLRRRDDHALTAEFLLAHGDLLVMAGDTQRFYQHALPKTARPLGERINLTFRWVSGRWPERHPAGR</sequence>
<proteinExistence type="predicted"/>
<feature type="binding site" evidence="9">
    <location>
        <begin position="45"/>
        <end position="47"/>
    </location>
    <ligand>
        <name>substrate</name>
    </ligand>
</feature>
<protein>
    <submittedName>
        <fullName evidence="11">DNA methylase</fullName>
    </submittedName>
</protein>
<dbReference type="OrthoDB" id="190276at2"/>
<dbReference type="PATRIC" id="fig|405444.3.peg.2351"/>
<evidence type="ECO:0000256" key="8">
    <source>
        <dbReference type="ARBA" id="ARBA00023204"/>
    </source>
</evidence>
<evidence type="ECO:0000256" key="7">
    <source>
        <dbReference type="ARBA" id="ARBA00023004"/>
    </source>
</evidence>